<dbReference type="Pfam" id="PF01753">
    <property type="entry name" value="zf-MYND"/>
    <property type="match status" value="1"/>
</dbReference>
<dbReference type="Pfam" id="PF08238">
    <property type="entry name" value="Sel1"/>
    <property type="match status" value="2"/>
</dbReference>
<evidence type="ECO:0000256" key="1">
    <source>
        <dbReference type="ARBA" id="ARBA00022723"/>
    </source>
</evidence>
<keyword evidence="3" id="KW-0862">Zinc</keyword>
<evidence type="ECO:0000313" key="8">
    <source>
        <dbReference type="Proteomes" id="UP000266841"/>
    </source>
</evidence>
<dbReference type="OrthoDB" id="193263at2759"/>
<comment type="caution">
    <text evidence="7">The sequence shown here is derived from an EMBL/GenBank/DDBJ whole genome shotgun (WGS) entry which is preliminary data.</text>
</comment>
<feature type="domain" description="MYND-type" evidence="6">
    <location>
        <begin position="443"/>
        <end position="489"/>
    </location>
</feature>
<dbReference type="GO" id="GO:0008270">
    <property type="term" value="F:zinc ion binding"/>
    <property type="evidence" value="ECO:0007669"/>
    <property type="project" value="UniProtKB-KW"/>
</dbReference>
<dbReference type="SUPFAM" id="SSF81901">
    <property type="entry name" value="HCP-like"/>
    <property type="match status" value="1"/>
</dbReference>
<dbReference type="InterPro" id="IPR006597">
    <property type="entry name" value="Sel1-like"/>
</dbReference>
<dbReference type="PANTHER" id="PTHR11102:SF160">
    <property type="entry name" value="ERAD-ASSOCIATED E3 UBIQUITIN-PROTEIN LIGASE COMPONENT HRD3"/>
    <property type="match status" value="1"/>
</dbReference>
<keyword evidence="1" id="KW-0479">Metal-binding</keyword>
<dbReference type="Gene3D" id="6.10.140.2220">
    <property type="match status" value="1"/>
</dbReference>
<organism evidence="7 8">
    <name type="scientific">Thalassiosira oceanica</name>
    <name type="common">Marine diatom</name>
    <dbReference type="NCBI Taxonomy" id="159749"/>
    <lineage>
        <taxon>Eukaryota</taxon>
        <taxon>Sar</taxon>
        <taxon>Stramenopiles</taxon>
        <taxon>Ochrophyta</taxon>
        <taxon>Bacillariophyta</taxon>
        <taxon>Coscinodiscophyceae</taxon>
        <taxon>Thalassiosirophycidae</taxon>
        <taxon>Thalassiosirales</taxon>
        <taxon>Thalassiosiraceae</taxon>
        <taxon>Thalassiosira</taxon>
    </lineage>
</organism>
<sequence length="753" mass="82913">MDEAVHSTSTATDTKRGCWCARAGAIRATEQGGGDSKGCPLAIDISTYGALDSCKWPSNLRGQARPSPAVEVKQFLTGNEKPALANDPGQALHRKIYPVQGHEPKVENWTFAIELLAASATVRRLTESAFFDDKQAGKSAKMAAAAAADTRNREGELEEMKGRATRCDKKRLLQGPLAPSRVTTEQLIQYGEEQQHPSRTSPLGNSFMPDSHCKVCKCESADPCLARPCLTLTNNSKVKVIMFRPDMEVFRRMINVCRVPEILRQVVTSDLISLEARVILYRSLHVIHPPFRSHRVYFVVRVPPHQSRVFPFLFFVESGTTERLHEEAVLVVDGLGLGGRREYAEEPGRLLVGKHMIVERRRKKAKAICSTDPLDEGGVKAVAARTNRESTHGTLPIPELGFWTLAQSQQVASSSAISPTVVSKTTVLTSGRAVMSSEMSEICAHCGKGEGGGSEGGTIKLKNCKACYLVKYCSVDCQKADRSAHKRACKRRAAELRDERLFSSGHEFYLGDCPICAIPLPLSANGRSFTSCCVKTICLGCEVAADTGICPFCRSDQELIVDGSGMRVAMVRSRMEKGDPAAYEKLGYFYHHGLDGLQKDSRKAVELWTKGAQLGSVNCHARLGDVYSPNDVCASSYGVEKDKKLSIKHYEEAAMGGHNVARNNLGVEEFYSFRYSRAMKHYKIGAKMGCEQSFGNIREMYTRGLVPEEDYKEALAGYQEAVKERSSPERARQWTIYGPETVQSDAEAGTRIL</sequence>
<evidence type="ECO:0000256" key="2">
    <source>
        <dbReference type="ARBA" id="ARBA00022771"/>
    </source>
</evidence>
<keyword evidence="2 5" id="KW-0863">Zinc-finger</keyword>
<dbReference type="AlphaFoldDB" id="K0SEK5"/>
<protein>
    <recommendedName>
        <fullName evidence="6">MYND-type domain-containing protein</fullName>
    </recommendedName>
</protein>
<dbReference type="PROSITE" id="PS50865">
    <property type="entry name" value="ZF_MYND_2"/>
    <property type="match status" value="1"/>
</dbReference>
<gene>
    <name evidence="7" type="ORF">THAOC_20417</name>
</gene>
<evidence type="ECO:0000256" key="4">
    <source>
        <dbReference type="ARBA" id="ARBA00038101"/>
    </source>
</evidence>
<keyword evidence="8" id="KW-1185">Reference proteome</keyword>
<name>K0SEK5_THAOC</name>
<evidence type="ECO:0000259" key="6">
    <source>
        <dbReference type="PROSITE" id="PS50865"/>
    </source>
</evidence>
<dbReference type="InterPro" id="IPR050767">
    <property type="entry name" value="Sel1_AlgK"/>
</dbReference>
<accession>K0SEK5</accession>
<dbReference type="InterPro" id="IPR011990">
    <property type="entry name" value="TPR-like_helical_dom_sf"/>
</dbReference>
<dbReference type="SMART" id="SM00671">
    <property type="entry name" value="SEL1"/>
    <property type="match status" value="2"/>
</dbReference>
<evidence type="ECO:0000313" key="7">
    <source>
        <dbReference type="EMBL" id="EJK59376.1"/>
    </source>
</evidence>
<dbReference type="Gene3D" id="1.25.40.10">
    <property type="entry name" value="Tetratricopeptide repeat domain"/>
    <property type="match status" value="1"/>
</dbReference>
<dbReference type="SUPFAM" id="SSF144232">
    <property type="entry name" value="HIT/MYND zinc finger-like"/>
    <property type="match status" value="1"/>
</dbReference>
<comment type="similarity">
    <text evidence="4">Belongs to the sel-1 family.</text>
</comment>
<dbReference type="eggNOG" id="KOG1550">
    <property type="taxonomic scope" value="Eukaryota"/>
</dbReference>
<evidence type="ECO:0000256" key="5">
    <source>
        <dbReference type="PROSITE-ProRule" id="PRU00134"/>
    </source>
</evidence>
<proteinExistence type="inferred from homology"/>
<dbReference type="InterPro" id="IPR002893">
    <property type="entry name" value="Znf_MYND"/>
</dbReference>
<dbReference type="PROSITE" id="PS01360">
    <property type="entry name" value="ZF_MYND_1"/>
    <property type="match status" value="1"/>
</dbReference>
<reference evidence="7 8" key="1">
    <citation type="journal article" date="2012" name="Genome Biol.">
        <title>Genome and low-iron response of an oceanic diatom adapted to chronic iron limitation.</title>
        <authorList>
            <person name="Lommer M."/>
            <person name="Specht M."/>
            <person name="Roy A.S."/>
            <person name="Kraemer L."/>
            <person name="Andreson R."/>
            <person name="Gutowska M.A."/>
            <person name="Wolf J."/>
            <person name="Bergner S.V."/>
            <person name="Schilhabel M.B."/>
            <person name="Klostermeier U.C."/>
            <person name="Beiko R.G."/>
            <person name="Rosenstiel P."/>
            <person name="Hippler M."/>
            <person name="Laroche J."/>
        </authorList>
    </citation>
    <scope>NUCLEOTIDE SEQUENCE [LARGE SCALE GENOMIC DNA]</scope>
    <source>
        <strain evidence="7 8">CCMP1005</strain>
    </source>
</reference>
<dbReference type="EMBL" id="AGNL01023023">
    <property type="protein sequence ID" value="EJK59376.1"/>
    <property type="molecule type" value="Genomic_DNA"/>
</dbReference>
<evidence type="ECO:0000256" key="3">
    <source>
        <dbReference type="ARBA" id="ARBA00022833"/>
    </source>
</evidence>
<dbReference type="Proteomes" id="UP000266841">
    <property type="component" value="Unassembled WGS sequence"/>
</dbReference>
<dbReference type="PANTHER" id="PTHR11102">
    <property type="entry name" value="SEL-1-LIKE PROTEIN"/>
    <property type="match status" value="1"/>
</dbReference>